<dbReference type="SUPFAM" id="SSF46785">
    <property type="entry name" value="Winged helix' DNA-binding domain"/>
    <property type="match status" value="1"/>
</dbReference>
<evidence type="ECO:0000256" key="2">
    <source>
        <dbReference type="ARBA" id="ARBA00023015"/>
    </source>
</evidence>
<dbReference type="InterPro" id="IPR005119">
    <property type="entry name" value="LysR_subst-bd"/>
</dbReference>
<evidence type="ECO:0000256" key="1">
    <source>
        <dbReference type="ARBA" id="ARBA00009437"/>
    </source>
</evidence>
<dbReference type="InterPro" id="IPR036390">
    <property type="entry name" value="WH_DNA-bd_sf"/>
</dbReference>
<gene>
    <name evidence="6" type="ORF">AM231_26060</name>
</gene>
<dbReference type="OrthoDB" id="9803735at2"/>
<dbReference type="PATRIC" id="fig|1705565.3.peg.1415"/>
<dbReference type="InterPro" id="IPR000847">
    <property type="entry name" value="LysR_HTH_N"/>
</dbReference>
<dbReference type="GO" id="GO:0032993">
    <property type="term" value="C:protein-DNA complex"/>
    <property type="evidence" value="ECO:0007669"/>
    <property type="project" value="TreeGrafter"/>
</dbReference>
<organism evidence="6 7">
    <name type="scientific">Paenibacillus solani</name>
    <dbReference type="NCBI Taxonomy" id="1705565"/>
    <lineage>
        <taxon>Bacteria</taxon>
        <taxon>Bacillati</taxon>
        <taxon>Bacillota</taxon>
        <taxon>Bacilli</taxon>
        <taxon>Bacillales</taxon>
        <taxon>Paenibacillaceae</taxon>
        <taxon>Paenibacillus</taxon>
    </lineage>
</organism>
<protein>
    <submittedName>
        <fullName evidence="6">LysR family transcriptional regulator</fullName>
    </submittedName>
</protein>
<dbReference type="PANTHER" id="PTHR30346">
    <property type="entry name" value="TRANSCRIPTIONAL DUAL REGULATOR HCAR-RELATED"/>
    <property type="match status" value="1"/>
</dbReference>
<keyword evidence="3" id="KW-0238">DNA-binding</keyword>
<feature type="domain" description="HTH lysR-type" evidence="5">
    <location>
        <begin position="1"/>
        <end position="58"/>
    </location>
</feature>
<dbReference type="GO" id="GO:0003700">
    <property type="term" value="F:DNA-binding transcription factor activity"/>
    <property type="evidence" value="ECO:0007669"/>
    <property type="project" value="InterPro"/>
</dbReference>
<dbReference type="EMBL" id="LIUT01000008">
    <property type="protein sequence ID" value="KOR76104.1"/>
    <property type="molecule type" value="Genomic_DNA"/>
</dbReference>
<dbReference type="PROSITE" id="PS50931">
    <property type="entry name" value="HTH_LYSR"/>
    <property type="match status" value="1"/>
</dbReference>
<evidence type="ECO:0000259" key="5">
    <source>
        <dbReference type="PROSITE" id="PS50931"/>
    </source>
</evidence>
<dbReference type="GO" id="GO:0003677">
    <property type="term" value="F:DNA binding"/>
    <property type="evidence" value="ECO:0007669"/>
    <property type="project" value="UniProtKB-KW"/>
</dbReference>
<dbReference type="PRINTS" id="PR00039">
    <property type="entry name" value="HTHLYSR"/>
</dbReference>
<proteinExistence type="inferred from homology"/>
<evidence type="ECO:0000256" key="4">
    <source>
        <dbReference type="ARBA" id="ARBA00023163"/>
    </source>
</evidence>
<name>A0A0M1N2A8_9BACL</name>
<dbReference type="SUPFAM" id="SSF53850">
    <property type="entry name" value="Periplasmic binding protein-like II"/>
    <property type="match status" value="1"/>
</dbReference>
<evidence type="ECO:0000313" key="6">
    <source>
        <dbReference type="EMBL" id="KOR76104.1"/>
    </source>
</evidence>
<dbReference type="RefSeq" id="WP_054405268.1">
    <property type="nucleotide sequence ID" value="NZ_LIUT01000008.1"/>
</dbReference>
<dbReference type="FunFam" id="1.10.10.10:FF:000001">
    <property type="entry name" value="LysR family transcriptional regulator"/>
    <property type="match status" value="1"/>
</dbReference>
<dbReference type="InterPro" id="IPR036388">
    <property type="entry name" value="WH-like_DNA-bd_sf"/>
</dbReference>
<evidence type="ECO:0000313" key="7">
    <source>
        <dbReference type="Proteomes" id="UP000036932"/>
    </source>
</evidence>
<comment type="similarity">
    <text evidence="1">Belongs to the LysR transcriptional regulatory family.</text>
</comment>
<dbReference type="Proteomes" id="UP000036932">
    <property type="component" value="Unassembled WGS sequence"/>
</dbReference>
<keyword evidence="7" id="KW-1185">Reference proteome</keyword>
<dbReference type="Pfam" id="PF00126">
    <property type="entry name" value="HTH_1"/>
    <property type="match status" value="1"/>
</dbReference>
<dbReference type="AlphaFoldDB" id="A0A0M1N2A8"/>
<keyword evidence="4" id="KW-0804">Transcription</keyword>
<reference evidence="7" key="1">
    <citation type="submission" date="2015-08" db="EMBL/GenBank/DDBJ databases">
        <title>Genome sequencing project for genomic taxonomy and phylogenomics of Bacillus-like bacteria.</title>
        <authorList>
            <person name="Liu B."/>
            <person name="Wang J."/>
            <person name="Zhu Y."/>
            <person name="Liu G."/>
            <person name="Chen Q."/>
            <person name="Chen Z."/>
            <person name="Lan J."/>
            <person name="Che J."/>
            <person name="Ge C."/>
            <person name="Shi H."/>
            <person name="Pan Z."/>
            <person name="Liu X."/>
        </authorList>
    </citation>
    <scope>NUCLEOTIDE SEQUENCE [LARGE SCALE GENOMIC DNA]</scope>
    <source>
        <strain evidence="7">FJAT-22460</strain>
    </source>
</reference>
<evidence type="ECO:0000256" key="3">
    <source>
        <dbReference type="ARBA" id="ARBA00023125"/>
    </source>
</evidence>
<comment type="caution">
    <text evidence="6">The sequence shown here is derived from an EMBL/GenBank/DDBJ whole genome shotgun (WGS) entry which is preliminary data.</text>
</comment>
<dbReference type="PANTHER" id="PTHR30346:SF28">
    <property type="entry name" value="HTH-TYPE TRANSCRIPTIONAL REGULATOR CYNR"/>
    <property type="match status" value="1"/>
</dbReference>
<keyword evidence="2" id="KW-0805">Transcription regulation</keyword>
<dbReference type="Gene3D" id="3.40.190.10">
    <property type="entry name" value="Periplasmic binding protein-like II"/>
    <property type="match status" value="2"/>
</dbReference>
<dbReference type="CDD" id="cd05466">
    <property type="entry name" value="PBP2_LTTR_substrate"/>
    <property type="match status" value="1"/>
</dbReference>
<dbReference type="Gene3D" id="1.10.10.10">
    <property type="entry name" value="Winged helix-like DNA-binding domain superfamily/Winged helix DNA-binding domain"/>
    <property type="match status" value="1"/>
</dbReference>
<accession>A0A0M1N2A8</accession>
<sequence length="296" mass="33386">MDIRQLRYFLTIAQEGQITRAAKQLNMEQPPLSRQLKQMEEELGVLLFERSGKQLQLTHAGELLQNRAASLLNQFNETLTEVKEIHAGIRGMLSIGAVVSCISLLPQRIHIFRQQYPEVTFKIREGDHSLLADQLDKRNIELAVTRLPFESSFGPERYAVQPLPSDPFVAVIPSSWESASSQCEISMRELADYPFLSLKTDQTIGMHERVIQEFKRSELEPRVLCECSSVAIIVALVAEGIGATILPESVMSSFSIPNIRTLPITSADFQSDVGIVWLRDHVLSNRARHFIATFIE</sequence>
<dbReference type="Pfam" id="PF03466">
    <property type="entry name" value="LysR_substrate"/>
    <property type="match status" value="1"/>
</dbReference>